<dbReference type="PRINTS" id="PR01217">
    <property type="entry name" value="PRICHEXTENSN"/>
</dbReference>
<dbReference type="RefSeq" id="WP_153489330.1">
    <property type="nucleotide sequence ID" value="NZ_VWNA01000003.1"/>
</dbReference>
<keyword evidence="4" id="KW-1185">Reference proteome</keyword>
<feature type="compositionally biased region" description="Low complexity" evidence="1">
    <location>
        <begin position="361"/>
        <end position="375"/>
    </location>
</feature>
<dbReference type="Pfam" id="PF00498">
    <property type="entry name" value="FHA"/>
    <property type="match status" value="1"/>
</dbReference>
<evidence type="ECO:0000259" key="2">
    <source>
        <dbReference type="PROSITE" id="PS50006"/>
    </source>
</evidence>
<evidence type="ECO:0000313" key="4">
    <source>
        <dbReference type="Proteomes" id="UP000332515"/>
    </source>
</evidence>
<evidence type="ECO:0000313" key="3">
    <source>
        <dbReference type="EMBL" id="MQT15068.1"/>
    </source>
</evidence>
<dbReference type="Proteomes" id="UP000332515">
    <property type="component" value="Unassembled WGS sequence"/>
</dbReference>
<comment type="caution">
    <text evidence="3">The sequence shown here is derived from an EMBL/GenBank/DDBJ whole genome shotgun (WGS) entry which is preliminary data.</text>
</comment>
<dbReference type="InterPro" id="IPR008984">
    <property type="entry name" value="SMAD_FHA_dom_sf"/>
</dbReference>
<evidence type="ECO:0000256" key="1">
    <source>
        <dbReference type="SAM" id="MobiDB-lite"/>
    </source>
</evidence>
<feature type="compositionally biased region" description="Pro residues" evidence="1">
    <location>
        <begin position="333"/>
        <end position="360"/>
    </location>
</feature>
<dbReference type="Pfam" id="PF20232">
    <property type="entry name" value="T6SS_FHA_C"/>
    <property type="match status" value="1"/>
</dbReference>
<dbReference type="PROSITE" id="PS50006">
    <property type="entry name" value="FHA_DOMAIN"/>
    <property type="match status" value="1"/>
</dbReference>
<dbReference type="InterPro" id="IPR000253">
    <property type="entry name" value="FHA_dom"/>
</dbReference>
<feature type="region of interest" description="Disordered" evidence="1">
    <location>
        <begin position="319"/>
        <end position="386"/>
    </location>
</feature>
<reference evidence="3 4" key="1">
    <citation type="submission" date="2019-09" db="EMBL/GenBank/DDBJ databases">
        <title>Segnochrobactrum spirostomi gen. nov., sp. nov., isolated from the ciliate Spirostomum cf. yagiui and description of a novel family, Segnochrobactraceae fam. nov. within the order Rhizobiales of the class Alphaproteobacteria.</title>
        <authorList>
            <person name="Akter S."/>
            <person name="Shazib S.U.A."/>
            <person name="Shin M.K."/>
        </authorList>
    </citation>
    <scope>NUCLEOTIDE SEQUENCE [LARGE SCALE GENOMIC DNA]</scope>
    <source>
        <strain evidence="3 4">Sp-1</strain>
    </source>
</reference>
<accession>A0A6A7YAN7</accession>
<dbReference type="SUPFAM" id="SSF49879">
    <property type="entry name" value="SMAD/FHA domain"/>
    <property type="match status" value="1"/>
</dbReference>
<feature type="domain" description="FHA" evidence="2">
    <location>
        <begin position="28"/>
        <end position="78"/>
    </location>
</feature>
<dbReference type="InterPro" id="IPR046883">
    <property type="entry name" value="T6SS_FHA_C"/>
</dbReference>
<organism evidence="3 4">
    <name type="scientific">Segnochrobactrum spirostomi</name>
    <dbReference type="NCBI Taxonomy" id="2608987"/>
    <lineage>
        <taxon>Bacteria</taxon>
        <taxon>Pseudomonadati</taxon>
        <taxon>Pseudomonadota</taxon>
        <taxon>Alphaproteobacteria</taxon>
        <taxon>Hyphomicrobiales</taxon>
        <taxon>Segnochrobactraceae</taxon>
        <taxon>Segnochrobactrum</taxon>
    </lineage>
</organism>
<dbReference type="EMBL" id="VWNA01000003">
    <property type="protein sequence ID" value="MQT15068.1"/>
    <property type="molecule type" value="Genomic_DNA"/>
</dbReference>
<feature type="region of interest" description="Disordered" evidence="1">
    <location>
        <begin position="112"/>
        <end position="215"/>
    </location>
</feature>
<name>A0A6A7YAN7_9HYPH</name>
<protein>
    <submittedName>
        <fullName evidence="3">FHA domain-containing protein</fullName>
    </submittedName>
</protein>
<dbReference type="Gene3D" id="2.60.200.20">
    <property type="match status" value="1"/>
</dbReference>
<dbReference type="CDD" id="cd00060">
    <property type="entry name" value="FHA"/>
    <property type="match status" value="1"/>
</dbReference>
<dbReference type="AlphaFoldDB" id="A0A6A7YAN7"/>
<sequence length="472" mass="48646">MKVRLSAIGDNPGDGGLRQQWVFGETGGSIGRSPSCDWTLADPNNTLSGRHALIGFANGAFTITDISTNGVYINTVSSPLGRGRTAPLREGDILYLGPYALKVELVQEGGAQRAASRPQQNFGLDSPAVGSDTAPVLPPTPRPSFAGEPLMPAPARAPGQPSAPQAGRTDLLSSNAPLADLFQPPAPRSSSLLSDTLPPTPRQPAPTGGWDQSGIARRDDPLAALQPRHPPGESGLHGLAAVEAALFGSLPPIPSSVPPPFPNNIQPPGAPARPSAAIPTGAPALKPPSGAPPANVVRTGGIDIPLDFLEGLTATFDAKPQPAPSAAAARTFAPPPPFAPQPSFAPPPQPLPPQGFPPQAFPAQSAPPQAFSPTPDGRTSAAPMDPREAAVRAALRASVGQLLGRIAPDEISRSLSHTAPLLTGPEPAALWERYCTLYRELLAGLDTTLPQIIGSAFSDASEVLPADTSRFR</sequence>
<feature type="compositionally biased region" description="Low complexity" evidence="1">
    <location>
        <begin position="188"/>
        <end position="197"/>
    </location>
</feature>
<proteinExistence type="predicted"/>
<gene>
    <name evidence="3" type="ORF">F0357_20900</name>
</gene>